<accession>A0A4S9UDA5</accession>
<comment type="caution">
    <text evidence="7">The sequence shown here is derived from an EMBL/GenBank/DDBJ whole genome shotgun (WGS) entry which is preliminary data.</text>
</comment>
<protein>
    <submittedName>
        <fullName evidence="7">RTA1 like protein</fullName>
    </submittedName>
</protein>
<keyword evidence="2 6" id="KW-0812">Transmembrane</keyword>
<evidence type="ECO:0000313" key="8">
    <source>
        <dbReference type="Proteomes" id="UP000310121"/>
    </source>
</evidence>
<dbReference type="PANTHER" id="PTHR31465:SF35">
    <property type="entry name" value="RTA1 DOMAIN PROTEIN-RELATED"/>
    <property type="match status" value="1"/>
</dbReference>
<evidence type="ECO:0000256" key="3">
    <source>
        <dbReference type="ARBA" id="ARBA00022989"/>
    </source>
</evidence>
<keyword evidence="4 6" id="KW-0472">Membrane</keyword>
<dbReference type="GO" id="GO:0016020">
    <property type="term" value="C:membrane"/>
    <property type="evidence" value="ECO:0007669"/>
    <property type="project" value="UniProtKB-SubCell"/>
</dbReference>
<name>A0A4S9UDA5_AURPU</name>
<evidence type="ECO:0000256" key="4">
    <source>
        <dbReference type="ARBA" id="ARBA00023136"/>
    </source>
</evidence>
<evidence type="ECO:0000256" key="5">
    <source>
        <dbReference type="SAM" id="MobiDB-lite"/>
    </source>
</evidence>
<feature type="transmembrane region" description="Helical" evidence="6">
    <location>
        <begin position="115"/>
        <end position="135"/>
    </location>
</feature>
<dbReference type="EMBL" id="QZBN01000869">
    <property type="protein sequence ID" value="THZ35416.1"/>
    <property type="molecule type" value="Genomic_DNA"/>
</dbReference>
<dbReference type="Proteomes" id="UP000310121">
    <property type="component" value="Unassembled WGS sequence"/>
</dbReference>
<feature type="transmembrane region" description="Helical" evidence="6">
    <location>
        <begin position="70"/>
        <end position="95"/>
    </location>
</feature>
<dbReference type="Pfam" id="PF04479">
    <property type="entry name" value="RTA1"/>
    <property type="match status" value="1"/>
</dbReference>
<dbReference type="PANTHER" id="PTHR31465">
    <property type="entry name" value="PROTEIN RTA1-RELATED"/>
    <property type="match status" value="1"/>
</dbReference>
<evidence type="ECO:0000256" key="1">
    <source>
        <dbReference type="ARBA" id="ARBA00004141"/>
    </source>
</evidence>
<evidence type="ECO:0000313" key="7">
    <source>
        <dbReference type="EMBL" id="THZ35416.1"/>
    </source>
</evidence>
<evidence type="ECO:0000256" key="6">
    <source>
        <dbReference type="SAM" id="Phobius"/>
    </source>
</evidence>
<reference evidence="7 8" key="1">
    <citation type="submission" date="2018-10" db="EMBL/GenBank/DDBJ databases">
        <title>Fifty Aureobasidium pullulans genomes reveal a recombining polyextremotolerant generalist.</title>
        <authorList>
            <person name="Gostincar C."/>
            <person name="Turk M."/>
            <person name="Zajc J."/>
            <person name="Gunde-Cimerman N."/>
        </authorList>
    </citation>
    <scope>NUCLEOTIDE SEQUENCE [LARGE SCALE GENOMIC DNA]</scope>
    <source>
        <strain evidence="7 8">EXF-3844</strain>
    </source>
</reference>
<evidence type="ECO:0000256" key="2">
    <source>
        <dbReference type="ARBA" id="ARBA00022692"/>
    </source>
</evidence>
<feature type="region of interest" description="Disordered" evidence="5">
    <location>
        <begin position="239"/>
        <end position="269"/>
    </location>
</feature>
<dbReference type="InterPro" id="IPR007568">
    <property type="entry name" value="RTA1"/>
</dbReference>
<proteinExistence type="predicted"/>
<keyword evidence="3 6" id="KW-1133">Transmembrane helix</keyword>
<organism evidence="7 8">
    <name type="scientific">Aureobasidium pullulans</name>
    <name type="common">Black yeast</name>
    <name type="synonym">Pullularia pullulans</name>
    <dbReference type="NCBI Taxonomy" id="5580"/>
    <lineage>
        <taxon>Eukaryota</taxon>
        <taxon>Fungi</taxon>
        <taxon>Dikarya</taxon>
        <taxon>Ascomycota</taxon>
        <taxon>Pezizomycotina</taxon>
        <taxon>Dothideomycetes</taxon>
        <taxon>Dothideomycetidae</taxon>
        <taxon>Dothideales</taxon>
        <taxon>Saccotheciaceae</taxon>
        <taxon>Aureobasidium</taxon>
    </lineage>
</organism>
<sequence>MAFSYYEYLPSKAAAIVACLIFIVITILHTWQLFRTRTWFFIPFVIGGLFEVIGYAARAKSADQHPNYELMPYILQSLFLLLAPTLFAASIYMELGRILDLTEGSSRSIIGRKKLTKIFVLGDVLSFLAQSGGGGMLAQGNSSGNKVIIGGLVLQLLFFGFFMVSAVVFHKRMSADPTTKVMAMPLPWKKHLTALYVGSGLILVRSLYRLIEYIQGGSSGYIVEHEWTFCTRIPESPANSHTLASTHTQPITPPASSSSIPDPSTLPAATTNTKITAMTTNSALIANTHPQVTNSAIIDQNAAVSGVWAHERETQALVWSASSIERLNVLTKEMEKLHHSGRYQPQRALDDAPWLWAPKSTESLYDPWSQLHMHETMKRRLEKMRSSAVAKEAMVGKKKKGNNGD</sequence>
<comment type="subcellular location">
    <subcellularLocation>
        <location evidence="1">Membrane</location>
        <topology evidence="1">Multi-pass membrane protein</topology>
    </subcellularLocation>
</comment>
<dbReference type="AlphaFoldDB" id="A0A4S9UDA5"/>
<feature type="transmembrane region" description="Helical" evidence="6">
    <location>
        <begin position="38"/>
        <end position="58"/>
    </location>
</feature>
<feature type="transmembrane region" description="Helical" evidence="6">
    <location>
        <begin position="147"/>
        <end position="170"/>
    </location>
</feature>
<gene>
    <name evidence="7" type="ORF">D6C90_07363</name>
</gene>
<feature type="transmembrane region" description="Helical" evidence="6">
    <location>
        <begin position="13"/>
        <end position="31"/>
    </location>
</feature>
<feature type="compositionally biased region" description="Low complexity" evidence="5">
    <location>
        <begin position="254"/>
        <end position="269"/>
    </location>
</feature>
<feature type="compositionally biased region" description="Polar residues" evidence="5">
    <location>
        <begin position="239"/>
        <end position="249"/>
    </location>
</feature>